<sequence length="247" mass="28329">MFKKLVPLNKEHHQSLRIQPINGFRFAANVHVAAVMVHEFARASAIYPIVFIEDTHHDKFYPAALLGLEQNENLFVTEDGHWQAAYIPAVIRRYPFALARLGEDDIFTVCVDEESELVSQQEGNPLFSDSGEPAEVVEQVKRFLGELQQMEVMTEAFCRFLKSHNLFSPLNMQVRVGEKIQNVTGCYVINEQRFANLSDELFLEIRHQHYLAPIYAHLTSLSRTENLAMLKQGIRAVKHPSDEDQVH</sequence>
<evidence type="ECO:0000313" key="1">
    <source>
        <dbReference type="EMBL" id="KDE39354.1"/>
    </source>
</evidence>
<dbReference type="STRING" id="267850.ADINL_2483"/>
<keyword evidence="2" id="KW-1185">Reference proteome</keyword>
<proteinExistence type="predicted"/>
<dbReference type="AlphaFoldDB" id="A0A063Y0Y6"/>
<dbReference type="InterPro" id="IPR010836">
    <property type="entry name" value="SapC"/>
</dbReference>
<protein>
    <submittedName>
        <fullName evidence="1">SapC-like S-layer protein</fullName>
    </submittedName>
</protein>
<dbReference type="RefSeq" id="WP_036548357.1">
    <property type="nucleotide sequence ID" value="NZ_JMSZ01000032.1"/>
</dbReference>
<evidence type="ECO:0000313" key="2">
    <source>
        <dbReference type="Proteomes" id="UP000027318"/>
    </source>
</evidence>
<dbReference type="EMBL" id="JMSZ01000032">
    <property type="protein sequence ID" value="KDE39354.1"/>
    <property type="molecule type" value="Genomic_DNA"/>
</dbReference>
<dbReference type="Pfam" id="PF07277">
    <property type="entry name" value="SapC"/>
    <property type="match status" value="1"/>
</dbReference>
<comment type="caution">
    <text evidence="1">The sequence shown here is derived from an EMBL/GenBank/DDBJ whole genome shotgun (WGS) entry which is preliminary data.</text>
</comment>
<name>A0A063Y0Y6_9GAMM</name>
<organism evidence="1 2">
    <name type="scientific">Nitrincola lacisaponensis</name>
    <dbReference type="NCBI Taxonomy" id="267850"/>
    <lineage>
        <taxon>Bacteria</taxon>
        <taxon>Pseudomonadati</taxon>
        <taxon>Pseudomonadota</taxon>
        <taxon>Gammaproteobacteria</taxon>
        <taxon>Oceanospirillales</taxon>
        <taxon>Oceanospirillaceae</taxon>
        <taxon>Nitrincola</taxon>
    </lineage>
</organism>
<dbReference type="Proteomes" id="UP000027318">
    <property type="component" value="Unassembled WGS sequence"/>
</dbReference>
<accession>A0A063Y0Y6</accession>
<gene>
    <name evidence="1" type="ORF">ADINL_2483</name>
</gene>
<dbReference type="OrthoDB" id="9806524at2"/>
<reference evidence="1 2" key="1">
    <citation type="journal article" date="2005" name="Int. J. Syst. Evol. Microbiol.">
        <title>Nitrincola lacisaponensis gen. nov., sp. nov., a novel alkaliphilic bacterium isolated from an alkaline, saline lake.</title>
        <authorList>
            <person name="Dimitriu P.A."/>
            <person name="Shukla S.K."/>
            <person name="Conradt J."/>
            <person name="Marquez M.C."/>
            <person name="Ventosa A."/>
            <person name="Maglia A."/>
            <person name="Peyton B.M."/>
            <person name="Pinkart H.C."/>
            <person name="Mormile M.R."/>
        </authorList>
    </citation>
    <scope>NUCLEOTIDE SEQUENCE [LARGE SCALE GENOMIC DNA]</scope>
    <source>
        <strain evidence="1 2">4CA</strain>
    </source>
</reference>